<dbReference type="GO" id="GO:0005525">
    <property type="term" value="F:GTP binding"/>
    <property type="evidence" value="ECO:0007669"/>
    <property type="project" value="UniProtKB-KW"/>
</dbReference>
<feature type="region of interest" description="Disordered" evidence="4">
    <location>
        <begin position="349"/>
        <end position="460"/>
    </location>
</feature>
<evidence type="ECO:0000256" key="2">
    <source>
        <dbReference type="ARBA" id="ARBA00022741"/>
    </source>
</evidence>
<dbReference type="EMBL" id="UINC01031008">
    <property type="protein sequence ID" value="SVB16353.1"/>
    <property type="molecule type" value="Genomic_DNA"/>
</dbReference>
<dbReference type="GO" id="GO:0003924">
    <property type="term" value="F:GTPase activity"/>
    <property type="evidence" value="ECO:0007669"/>
    <property type="project" value="InterPro"/>
</dbReference>
<evidence type="ECO:0000256" key="3">
    <source>
        <dbReference type="ARBA" id="ARBA00023134"/>
    </source>
</evidence>
<dbReference type="SMART" id="SM00865">
    <property type="entry name" value="Tubulin_C"/>
    <property type="match status" value="1"/>
</dbReference>
<comment type="similarity">
    <text evidence="1">Belongs to the FtsZ family.</text>
</comment>
<dbReference type="Gene3D" id="3.40.50.1440">
    <property type="entry name" value="Tubulin/FtsZ, GTPase domain"/>
    <property type="match status" value="1"/>
</dbReference>
<dbReference type="PRINTS" id="PR00423">
    <property type="entry name" value="CELLDVISFTSZ"/>
</dbReference>
<dbReference type="InterPro" id="IPR037103">
    <property type="entry name" value="Tubulin/FtsZ-like_C"/>
</dbReference>
<keyword evidence="2" id="KW-0547">Nucleotide-binding</keyword>
<dbReference type="AlphaFoldDB" id="A0A382BTH4"/>
<dbReference type="SUPFAM" id="SSF55307">
    <property type="entry name" value="Tubulin C-terminal domain-like"/>
    <property type="match status" value="1"/>
</dbReference>
<dbReference type="PANTHER" id="PTHR30314">
    <property type="entry name" value="CELL DIVISION PROTEIN FTSZ-RELATED"/>
    <property type="match status" value="1"/>
</dbReference>
<evidence type="ECO:0000313" key="7">
    <source>
        <dbReference type="EMBL" id="SVB16353.1"/>
    </source>
</evidence>
<keyword evidence="3" id="KW-0342">GTP-binding</keyword>
<feature type="compositionally biased region" description="Basic and acidic residues" evidence="4">
    <location>
        <begin position="384"/>
        <end position="407"/>
    </location>
</feature>
<dbReference type="SMART" id="SM00864">
    <property type="entry name" value="Tubulin"/>
    <property type="match status" value="1"/>
</dbReference>
<dbReference type="CDD" id="cd02201">
    <property type="entry name" value="FtsZ_type1"/>
    <property type="match status" value="1"/>
</dbReference>
<sequence>MDPKLDASMIDFDMEQDEQIGSARIKVIGVGGGGNNAVKRMIEANLTGVEFYAVNTDLQALKNCHNAIRVQIGATTTQGLGAGANPEKGRVAADEDRDKLKAIVEDADMVFVTAGMGGGTGTGAAPIIAGLAKEAGALTIGVVTRPFHFEGRRRGDNSIEGLDEIRENTDSVIVIPNERLTEYVDQNVALRAAFSMVDEVLLNAVQSISDLITIPGEINLDFADVQTVMEDSGSALMGIGRGAGDSRAQVAAQNAISSPLLEESSIAGATGIIVNLTGPSHMAMQELNDAMAVITEESDTDNIIFGLTYDDSLSDDEIHITVIATGFEYGSSHNQDTYADTRDTGEFLGRFGQNNRFSDRSRRSPRDSYRPTLDSSRNSRFNRRSFDKDKDKDKDQANQKRSDDNREFAAAPASETLDLPEMMRTQEPSRTAHEQASQNRPSDVGADIEIPTWLRINKDD</sequence>
<dbReference type="FunFam" id="3.40.50.1440:FF:000001">
    <property type="entry name" value="Cell division protein FtsZ"/>
    <property type="match status" value="1"/>
</dbReference>
<organism evidence="7">
    <name type="scientific">marine metagenome</name>
    <dbReference type="NCBI Taxonomy" id="408172"/>
    <lineage>
        <taxon>unclassified sequences</taxon>
        <taxon>metagenomes</taxon>
        <taxon>ecological metagenomes</taxon>
    </lineage>
</organism>
<proteinExistence type="inferred from homology"/>
<dbReference type="GO" id="GO:0051301">
    <property type="term" value="P:cell division"/>
    <property type="evidence" value="ECO:0007669"/>
    <property type="project" value="TreeGrafter"/>
</dbReference>
<dbReference type="SUPFAM" id="SSF52490">
    <property type="entry name" value="Tubulin nucleotide-binding domain-like"/>
    <property type="match status" value="1"/>
</dbReference>
<feature type="domain" description="Tubulin/FtsZ GTPase" evidence="5">
    <location>
        <begin position="24"/>
        <end position="216"/>
    </location>
</feature>
<dbReference type="GO" id="GO:0005737">
    <property type="term" value="C:cytoplasm"/>
    <property type="evidence" value="ECO:0007669"/>
    <property type="project" value="TreeGrafter"/>
</dbReference>
<dbReference type="Pfam" id="PF00091">
    <property type="entry name" value="Tubulin"/>
    <property type="match status" value="1"/>
</dbReference>
<dbReference type="InterPro" id="IPR020805">
    <property type="entry name" value="Cell_div_FtsZ_CS"/>
</dbReference>
<name>A0A382BTH4_9ZZZZ</name>
<dbReference type="NCBIfam" id="TIGR00065">
    <property type="entry name" value="ftsZ"/>
    <property type="match status" value="1"/>
</dbReference>
<evidence type="ECO:0000259" key="6">
    <source>
        <dbReference type="SMART" id="SM00865"/>
    </source>
</evidence>
<evidence type="ECO:0000259" key="5">
    <source>
        <dbReference type="SMART" id="SM00864"/>
    </source>
</evidence>
<reference evidence="7" key="1">
    <citation type="submission" date="2018-05" db="EMBL/GenBank/DDBJ databases">
        <authorList>
            <person name="Lanie J.A."/>
            <person name="Ng W.-L."/>
            <person name="Kazmierczak K.M."/>
            <person name="Andrzejewski T.M."/>
            <person name="Davidsen T.M."/>
            <person name="Wayne K.J."/>
            <person name="Tettelin H."/>
            <person name="Glass J.I."/>
            <person name="Rusch D."/>
            <person name="Podicherti R."/>
            <person name="Tsui H.-C.T."/>
            <person name="Winkler M.E."/>
        </authorList>
    </citation>
    <scope>NUCLEOTIDE SEQUENCE</scope>
</reference>
<evidence type="ECO:0000256" key="4">
    <source>
        <dbReference type="SAM" id="MobiDB-lite"/>
    </source>
</evidence>
<protein>
    <recommendedName>
        <fullName evidence="8">Tubulin/FtsZ GTPase domain-containing protein</fullName>
    </recommendedName>
</protein>
<dbReference type="InterPro" id="IPR036525">
    <property type="entry name" value="Tubulin/FtsZ_GTPase_sf"/>
</dbReference>
<dbReference type="InterPro" id="IPR024757">
    <property type="entry name" value="FtsZ_C"/>
</dbReference>
<evidence type="ECO:0008006" key="8">
    <source>
        <dbReference type="Google" id="ProtNLM"/>
    </source>
</evidence>
<dbReference type="Pfam" id="PF12327">
    <property type="entry name" value="FtsZ_C"/>
    <property type="match status" value="1"/>
</dbReference>
<dbReference type="InterPro" id="IPR018316">
    <property type="entry name" value="Tubulin/FtsZ_2-layer-sand-dom"/>
</dbReference>
<dbReference type="Gene3D" id="3.30.1330.20">
    <property type="entry name" value="Tubulin/FtsZ, C-terminal domain"/>
    <property type="match status" value="1"/>
</dbReference>
<dbReference type="InterPro" id="IPR008280">
    <property type="entry name" value="Tub_FtsZ_C"/>
</dbReference>
<accession>A0A382BTH4</accession>
<dbReference type="InterPro" id="IPR003008">
    <property type="entry name" value="Tubulin_FtsZ_GTPase"/>
</dbReference>
<feature type="compositionally biased region" description="Basic and acidic residues" evidence="4">
    <location>
        <begin position="357"/>
        <end position="369"/>
    </location>
</feature>
<dbReference type="PROSITE" id="PS01134">
    <property type="entry name" value="FTSZ_1"/>
    <property type="match status" value="1"/>
</dbReference>
<dbReference type="PROSITE" id="PS01135">
    <property type="entry name" value="FTSZ_2"/>
    <property type="match status" value="1"/>
</dbReference>
<gene>
    <name evidence="7" type="ORF">METZ01_LOCUS169207</name>
</gene>
<dbReference type="InterPro" id="IPR000158">
    <property type="entry name" value="Cell_div_FtsZ"/>
</dbReference>
<dbReference type="HAMAP" id="MF_00909">
    <property type="entry name" value="FtsZ"/>
    <property type="match status" value="1"/>
</dbReference>
<dbReference type="GO" id="GO:0032153">
    <property type="term" value="C:cell division site"/>
    <property type="evidence" value="ECO:0007669"/>
    <property type="project" value="TreeGrafter"/>
</dbReference>
<dbReference type="PANTHER" id="PTHR30314:SF3">
    <property type="entry name" value="MITOCHONDRIAL DIVISION PROTEIN FSZA"/>
    <property type="match status" value="1"/>
</dbReference>
<feature type="domain" description="Tubulin/FtsZ 2-layer sandwich" evidence="6">
    <location>
        <begin position="218"/>
        <end position="336"/>
    </location>
</feature>
<evidence type="ECO:0000256" key="1">
    <source>
        <dbReference type="ARBA" id="ARBA00009690"/>
    </source>
</evidence>
<dbReference type="InterPro" id="IPR045061">
    <property type="entry name" value="FtsZ/CetZ"/>
</dbReference>
<feature type="compositionally biased region" description="Polar residues" evidence="4">
    <location>
        <begin position="426"/>
        <end position="441"/>
    </location>
</feature>